<accession>A0ABT1MDS4</accession>
<dbReference type="Pfam" id="PF19572">
    <property type="entry name" value="PorV"/>
    <property type="match status" value="1"/>
</dbReference>
<dbReference type="InterPro" id="IPR047799">
    <property type="entry name" value="T9SS_OM_PorV"/>
</dbReference>
<keyword evidence="1" id="KW-0732">Signal</keyword>
<gene>
    <name evidence="3" type="primary">porV</name>
    <name evidence="3" type="ORF">NMU02_01575</name>
</gene>
<reference evidence="3 4" key="1">
    <citation type="submission" date="2022-07" db="EMBL/GenBank/DDBJ databases">
        <title>Fecal culturing of patients with breast cancer.</title>
        <authorList>
            <person name="Teng N.M.Y."/>
            <person name="Kiu R."/>
            <person name="Evans R."/>
            <person name="Baker D.J."/>
            <person name="Zenner C."/>
            <person name="Robinson S.D."/>
            <person name="Hall L.J."/>
        </authorList>
    </citation>
    <scope>NUCLEOTIDE SEQUENCE [LARGE SCALE GENOMIC DNA]</scope>
    <source>
        <strain evidence="3 4">LH1063</strain>
    </source>
</reference>
<dbReference type="RefSeq" id="WP_255025363.1">
    <property type="nucleotide sequence ID" value="NZ_JANDHW010000001.1"/>
</dbReference>
<feature type="domain" description="Type IX secretion system protein PorV" evidence="2">
    <location>
        <begin position="34"/>
        <end position="273"/>
    </location>
</feature>
<sequence>MKDFKILFCIACFLCAAVFSIQAQKNETVNDMFNPINTGVTSLGIAPDARGGSMGDLGVATDPDVNSQFWNPAKYAFAYSRAGVSLSYTPWLRKLVNDINLAYMAGYWKFGSQDIQALSASLRYFSLGSIPITDAGGNIQNSINPYEMAVDLGYSRKLSESFSMGVTFRFIYSDLGYNYSDGVTSDSKGAAAFAADIAGYQTFYPIIGRSECQWSWGFNISNIGSKVSYDGGNNSAFLPTNLRLGTSFLFPLADYNTLSLNFDLNKLLVPTQPRLSDYNNDRDAYEAAKERFRNMSPITGIFKSFSDAPGGFKEELREINFSIGAEYSYNQQFFLRAGYFNENKYKGNRKYFTFGAGFALNVFRLDAAYVIATAQTSPLDQTLRFTLSFDMDGIKDLVGRRKR</sequence>
<dbReference type="InterPro" id="IPR045741">
    <property type="entry name" value="PorV"/>
</dbReference>
<feature type="chain" id="PRO_5046388473" evidence="1">
    <location>
        <begin position="24"/>
        <end position="403"/>
    </location>
</feature>
<evidence type="ECO:0000313" key="4">
    <source>
        <dbReference type="Proteomes" id="UP001205603"/>
    </source>
</evidence>
<dbReference type="NCBIfam" id="NF033709">
    <property type="entry name" value="PorV_fam"/>
    <property type="match status" value="1"/>
</dbReference>
<evidence type="ECO:0000256" key="1">
    <source>
        <dbReference type="SAM" id="SignalP"/>
    </source>
</evidence>
<dbReference type="NCBIfam" id="NF033710">
    <property type="entry name" value="T9SS_OM_PorV"/>
    <property type="match status" value="1"/>
</dbReference>
<protein>
    <submittedName>
        <fullName evidence="3">Type IX secretion system outer membrane channel protein PorV</fullName>
    </submittedName>
</protein>
<dbReference type="Proteomes" id="UP001205603">
    <property type="component" value="Unassembled WGS sequence"/>
</dbReference>
<comment type="caution">
    <text evidence="3">The sequence shown here is derived from an EMBL/GenBank/DDBJ whole genome shotgun (WGS) entry which is preliminary data.</text>
</comment>
<name>A0ABT1MDS4_9BACT</name>
<dbReference type="EMBL" id="JANDHW010000001">
    <property type="protein sequence ID" value="MCP9610782.1"/>
    <property type="molecule type" value="Genomic_DNA"/>
</dbReference>
<dbReference type="Gene3D" id="2.40.160.60">
    <property type="entry name" value="Outer membrane protein transport protein (OMPP1/FadL/TodX)"/>
    <property type="match status" value="1"/>
</dbReference>
<feature type="signal peptide" evidence="1">
    <location>
        <begin position="1"/>
        <end position="23"/>
    </location>
</feature>
<evidence type="ECO:0000259" key="2">
    <source>
        <dbReference type="Pfam" id="PF19572"/>
    </source>
</evidence>
<organism evidence="3 4">
    <name type="scientific">Coprobacter tertius</name>
    <dbReference type="NCBI Taxonomy" id="2944915"/>
    <lineage>
        <taxon>Bacteria</taxon>
        <taxon>Pseudomonadati</taxon>
        <taxon>Bacteroidota</taxon>
        <taxon>Bacteroidia</taxon>
        <taxon>Bacteroidales</taxon>
        <taxon>Barnesiellaceae</taxon>
        <taxon>Coprobacter</taxon>
    </lineage>
</organism>
<evidence type="ECO:0000313" key="3">
    <source>
        <dbReference type="EMBL" id="MCP9610782.1"/>
    </source>
</evidence>
<proteinExistence type="predicted"/>
<keyword evidence="4" id="KW-1185">Reference proteome</keyword>